<comment type="caution">
    <text evidence="2">The sequence shown here is derived from an EMBL/GenBank/DDBJ whole genome shotgun (WGS) entry which is preliminary data.</text>
</comment>
<organism evidence="2 3">
    <name type="scientific">Vibrio ishigakensis</name>
    <dbReference type="NCBI Taxonomy" id="1481914"/>
    <lineage>
        <taxon>Bacteria</taxon>
        <taxon>Pseudomonadati</taxon>
        <taxon>Pseudomonadota</taxon>
        <taxon>Gammaproteobacteria</taxon>
        <taxon>Vibrionales</taxon>
        <taxon>Vibrionaceae</taxon>
        <taxon>Vibrio</taxon>
    </lineage>
</organism>
<accession>A0A0B8PHX0</accession>
<protein>
    <submittedName>
        <fullName evidence="2">UDP-N-acetylmuramate-alanine ligase</fullName>
    </submittedName>
</protein>
<feature type="domain" description="Mur ligase central" evidence="1">
    <location>
        <begin position="20"/>
        <end position="136"/>
    </location>
</feature>
<dbReference type="GO" id="GO:0005524">
    <property type="term" value="F:ATP binding"/>
    <property type="evidence" value="ECO:0007669"/>
    <property type="project" value="InterPro"/>
</dbReference>
<dbReference type="InterPro" id="IPR013221">
    <property type="entry name" value="Mur_ligase_cen"/>
</dbReference>
<dbReference type="EMBL" id="BBSA01000006">
    <property type="protein sequence ID" value="GAM62678.1"/>
    <property type="molecule type" value="Genomic_DNA"/>
</dbReference>
<reference evidence="2 3" key="2">
    <citation type="submission" date="2015-01" db="EMBL/GenBank/DDBJ databases">
        <authorList>
            <consortium name="NBRP consortium"/>
            <person name="Sawabe T."/>
            <person name="Meirelles P."/>
            <person name="Feng G."/>
            <person name="Sayaka M."/>
            <person name="Hattori M."/>
            <person name="Ohkuma M."/>
        </authorList>
    </citation>
    <scope>NUCLEOTIDE SEQUENCE [LARGE SCALE GENOMIC DNA]</scope>
    <source>
        <strain evidence="2 3">JCM19232</strain>
    </source>
</reference>
<dbReference type="Gene3D" id="3.40.1190.10">
    <property type="entry name" value="Mur-like, catalytic domain"/>
    <property type="match status" value="1"/>
</dbReference>
<dbReference type="Proteomes" id="UP000031670">
    <property type="component" value="Unassembled WGS sequence"/>
</dbReference>
<evidence type="ECO:0000313" key="2">
    <source>
        <dbReference type="EMBL" id="GAM62678.1"/>
    </source>
</evidence>
<dbReference type="GO" id="GO:0016881">
    <property type="term" value="F:acid-amino acid ligase activity"/>
    <property type="evidence" value="ECO:0007669"/>
    <property type="project" value="InterPro"/>
</dbReference>
<evidence type="ECO:0000259" key="1">
    <source>
        <dbReference type="Pfam" id="PF08245"/>
    </source>
</evidence>
<dbReference type="PANTHER" id="PTHR43445">
    <property type="entry name" value="UDP-N-ACETYLMURAMATE--L-ALANINE LIGASE-RELATED"/>
    <property type="match status" value="1"/>
</dbReference>
<dbReference type="InterPro" id="IPR050061">
    <property type="entry name" value="MurCDEF_pg_biosynth"/>
</dbReference>
<dbReference type="PANTHER" id="PTHR43445:SF3">
    <property type="entry name" value="UDP-N-ACETYLMURAMATE--L-ALANINE LIGASE"/>
    <property type="match status" value="1"/>
</dbReference>
<dbReference type="InterPro" id="IPR036565">
    <property type="entry name" value="Mur-like_cat_sf"/>
</dbReference>
<keyword evidence="2" id="KW-0436">Ligase</keyword>
<sequence length="142" mass="15574">MVRRAEMLAELMRYRHGIAVAGTHGKTTTTALVTQIYFEAGLDPTFVNGGLVKSAGTNARLGSSRILIAEADESDASFLHLQPMVAIVTNIEADHMDTYGGDFNVLKQTFIDFLHKLPFYGQAIMCVDDPVIREMILISAAR</sequence>
<dbReference type="SUPFAM" id="SSF53623">
    <property type="entry name" value="MurD-like peptide ligases, catalytic domain"/>
    <property type="match status" value="1"/>
</dbReference>
<evidence type="ECO:0000313" key="3">
    <source>
        <dbReference type="Proteomes" id="UP000031670"/>
    </source>
</evidence>
<proteinExistence type="predicted"/>
<dbReference type="Pfam" id="PF08245">
    <property type="entry name" value="Mur_ligase_M"/>
    <property type="match status" value="1"/>
</dbReference>
<gene>
    <name evidence="2" type="ORF">JCM19232_1835</name>
</gene>
<reference evidence="2 3" key="1">
    <citation type="submission" date="2015-01" db="EMBL/GenBank/DDBJ databases">
        <title>Vibrio sp. C5 JCM 19232 whole genome shotgun sequence.</title>
        <authorList>
            <person name="Sawabe T."/>
            <person name="Meirelles P."/>
            <person name="Feng G."/>
            <person name="Sayaka M."/>
            <person name="Hattori M."/>
            <person name="Ohkuma M."/>
        </authorList>
    </citation>
    <scope>NUCLEOTIDE SEQUENCE [LARGE SCALE GENOMIC DNA]</scope>
    <source>
        <strain evidence="2 3">JCM19232</strain>
    </source>
</reference>
<name>A0A0B8PHX0_9VIBR</name>
<dbReference type="AlphaFoldDB" id="A0A0B8PHX0"/>